<feature type="compositionally biased region" description="Low complexity" evidence="1">
    <location>
        <begin position="420"/>
        <end position="435"/>
    </location>
</feature>
<evidence type="ECO:0000256" key="1">
    <source>
        <dbReference type="SAM" id="MobiDB-lite"/>
    </source>
</evidence>
<dbReference type="Proteomes" id="UP001218218">
    <property type="component" value="Unassembled WGS sequence"/>
</dbReference>
<dbReference type="AlphaFoldDB" id="A0AAD7EWC9"/>
<sequence>MAFAAPRALGLLLGPNTVQYTLMAPRNRPSLRTRTWTSSSARADNGECPASCSCSGPRRTFPLTPSCSPWPQVVMSTATAYGSSPRQWDMATTRTSARQRHRGPLRCTPSRSARSPSRTPSAPHSRLDAVGDERRDHVYARLRQFQFQFVCGVLYAVYPSVGGWQVSGSGNGDGGGARQGDTDGDGEGVGETILGAQCGEVEVEGEGEGDGPRPTTRRLLTLTYAAGLQVWDTSSLGGVEEATTSSLGRAAGTKMERTSSLRGVERSWSSVDTLRAVDVGNIDKQRKGANTAILPSRSRVGKDGAGRVHAQQAFAPLSTFTSAPRVLLRTIYPSHQFAFYTLGEDYHALIRRYQFAIGGAKIDVWREVEVSSAYISFASKVFVERYAPSSSSPRAIRRQSHAAQHPWTSRSQPSSSALGTSQALGTARAAATAPTPFSPPPLSPPPDAHAVGIFATRALFWPRWGDGEGRTLHPRDGASRIPATYIMTFEIQI</sequence>
<feature type="compositionally biased region" description="Pro residues" evidence="1">
    <location>
        <begin position="436"/>
        <end position="446"/>
    </location>
</feature>
<reference evidence="2" key="1">
    <citation type="submission" date="2023-03" db="EMBL/GenBank/DDBJ databases">
        <title>Massive genome expansion in bonnet fungi (Mycena s.s.) driven by repeated elements and novel gene families across ecological guilds.</title>
        <authorList>
            <consortium name="Lawrence Berkeley National Laboratory"/>
            <person name="Harder C.B."/>
            <person name="Miyauchi S."/>
            <person name="Viragh M."/>
            <person name="Kuo A."/>
            <person name="Thoen E."/>
            <person name="Andreopoulos B."/>
            <person name="Lu D."/>
            <person name="Skrede I."/>
            <person name="Drula E."/>
            <person name="Henrissat B."/>
            <person name="Morin E."/>
            <person name="Kohler A."/>
            <person name="Barry K."/>
            <person name="LaButti K."/>
            <person name="Morin E."/>
            <person name="Salamov A."/>
            <person name="Lipzen A."/>
            <person name="Mereny Z."/>
            <person name="Hegedus B."/>
            <person name="Baldrian P."/>
            <person name="Stursova M."/>
            <person name="Weitz H."/>
            <person name="Taylor A."/>
            <person name="Grigoriev I.V."/>
            <person name="Nagy L.G."/>
            <person name="Martin F."/>
            <person name="Kauserud H."/>
        </authorList>
    </citation>
    <scope>NUCLEOTIDE SEQUENCE</scope>
    <source>
        <strain evidence="2">CBHHK002</strain>
    </source>
</reference>
<comment type="caution">
    <text evidence="2">The sequence shown here is derived from an EMBL/GenBank/DDBJ whole genome shotgun (WGS) entry which is preliminary data.</text>
</comment>
<organism evidence="2 3">
    <name type="scientific">Mycena albidolilacea</name>
    <dbReference type="NCBI Taxonomy" id="1033008"/>
    <lineage>
        <taxon>Eukaryota</taxon>
        <taxon>Fungi</taxon>
        <taxon>Dikarya</taxon>
        <taxon>Basidiomycota</taxon>
        <taxon>Agaricomycotina</taxon>
        <taxon>Agaricomycetes</taxon>
        <taxon>Agaricomycetidae</taxon>
        <taxon>Agaricales</taxon>
        <taxon>Marasmiineae</taxon>
        <taxon>Mycenaceae</taxon>
        <taxon>Mycena</taxon>
    </lineage>
</organism>
<feature type="compositionally biased region" description="Polar residues" evidence="1">
    <location>
        <begin position="81"/>
        <end position="96"/>
    </location>
</feature>
<dbReference type="EMBL" id="JARIHO010000013">
    <property type="protein sequence ID" value="KAJ7351651.1"/>
    <property type="molecule type" value="Genomic_DNA"/>
</dbReference>
<proteinExistence type="predicted"/>
<keyword evidence="3" id="KW-1185">Reference proteome</keyword>
<name>A0AAD7EWC9_9AGAR</name>
<accession>A0AAD7EWC9</accession>
<feature type="region of interest" description="Disordered" evidence="1">
    <location>
        <begin position="81"/>
        <end position="130"/>
    </location>
</feature>
<evidence type="ECO:0000313" key="3">
    <source>
        <dbReference type="Proteomes" id="UP001218218"/>
    </source>
</evidence>
<protein>
    <submittedName>
        <fullName evidence="2">Uncharacterized protein</fullName>
    </submittedName>
</protein>
<gene>
    <name evidence="2" type="ORF">DFH08DRAFT_957948</name>
</gene>
<feature type="compositionally biased region" description="Low complexity" evidence="1">
    <location>
        <begin position="108"/>
        <end position="124"/>
    </location>
</feature>
<evidence type="ECO:0000313" key="2">
    <source>
        <dbReference type="EMBL" id="KAJ7351651.1"/>
    </source>
</evidence>
<feature type="region of interest" description="Disordered" evidence="1">
    <location>
        <begin position="393"/>
        <end position="446"/>
    </location>
</feature>
<feature type="compositionally biased region" description="Polar residues" evidence="1">
    <location>
        <begin position="406"/>
        <end position="419"/>
    </location>
</feature>